<reference evidence="12 13" key="1">
    <citation type="journal article" date="2020" name="Mol. Plant">
        <title>The Chromosome-Based Rubber Tree Genome Provides New Insights into Spurge Genome Evolution and Rubber Biosynthesis.</title>
        <authorList>
            <person name="Liu J."/>
            <person name="Shi C."/>
            <person name="Shi C.C."/>
            <person name="Li W."/>
            <person name="Zhang Q.J."/>
            <person name="Zhang Y."/>
            <person name="Li K."/>
            <person name="Lu H.F."/>
            <person name="Shi C."/>
            <person name="Zhu S.T."/>
            <person name="Xiao Z.Y."/>
            <person name="Nan H."/>
            <person name="Yue Y."/>
            <person name="Zhu X.G."/>
            <person name="Wu Y."/>
            <person name="Hong X.N."/>
            <person name="Fan G.Y."/>
            <person name="Tong Y."/>
            <person name="Zhang D."/>
            <person name="Mao C.L."/>
            <person name="Liu Y.L."/>
            <person name="Hao S.J."/>
            <person name="Liu W.Q."/>
            <person name="Lv M.Q."/>
            <person name="Zhang H.B."/>
            <person name="Liu Y."/>
            <person name="Hu-Tang G.R."/>
            <person name="Wang J.P."/>
            <person name="Wang J.H."/>
            <person name="Sun Y.H."/>
            <person name="Ni S.B."/>
            <person name="Chen W.B."/>
            <person name="Zhang X.C."/>
            <person name="Jiao Y.N."/>
            <person name="Eichler E.E."/>
            <person name="Li G.H."/>
            <person name="Liu X."/>
            <person name="Gao L.Z."/>
        </authorList>
    </citation>
    <scope>NUCLEOTIDE SEQUENCE [LARGE SCALE GENOMIC DNA]</scope>
    <source>
        <strain evidence="13">cv. GT1</strain>
        <tissue evidence="12">Leaf</tissue>
    </source>
</reference>
<dbReference type="GO" id="GO:0044614">
    <property type="term" value="C:nuclear pore cytoplasmic filaments"/>
    <property type="evidence" value="ECO:0007669"/>
    <property type="project" value="TreeGrafter"/>
</dbReference>
<accession>A0A6A6KXV2</accession>
<dbReference type="AlphaFoldDB" id="A0A6A6KXV2"/>
<protein>
    <recommendedName>
        <fullName evidence="9">mRNA export factor GLE1</fullName>
    </recommendedName>
    <alternativeName>
        <fullName evidence="10">Nucleoporin GLE1</fullName>
    </alternativeName>
</protein>
<evidence type="ECO:0000256" key="4">
    <source>
        <dbReference type="ARBA" id="ARBA00022816"/>
    </source>
</evidence>
<dbReference type="GO" id="GO:0000822">
    <property type="term" value="F:inositol hexakisphosphate binding"/>
    <property type="evidence" value="ECO:0007669"/>
    <property type="project" value="TreeGrafter"/>
</dbReference>
<keyword evidence="3" id="KW-0813">Transport</keyword>
<dbReference type="GO" id="GO:0031369">
    <property type="term" value="F:translation initiation factor binding"/>
    <property type="evidence" value="ECO:0007669"/>
    <property type="project" value="TreeGrafter"/>
</dbReference>
<name>A0A6A6KXV2_HEVBR</name>
<dbReference type="GO" id="GO:0005737">
    <property type="term" value="C:cytoplasm"/>
    <property type="evidence" value="ECO:0007669"/>
    <property type="project" value="TreeGrafter"/>
</dbReference>
<comment type="similarity">
    <text evidence="2">Belongs to the GLE1 family.</text>
</comment>
<keyword evidence="6" id="KW-0811">Translocation</keyword>
<evidence type="ECO:0000256" key="11">
    <source>
        <dbReference type="SAM" id="MobiDB-lite"/>
    </source>
</evidence>
<evidence type="ECO:0000256" key="2">
    <source>
        <dbReference type="ARBA" id="ARBA00011056"/>
    </source>
</evidence>
<comment type="subcellular location">
    <subcellularLocation>
        <location evidence="1">Nucleus</location>
        <location evidence="1">Nuclear pore complex</location>
    </subcellularLocation>
</comment>
<proteinExistence type="inferred from homology"/>
<evidence type="ECO:0000256" key="5">
    <source>
        <dbReference type="ARBA" id="ARBA00022927"/>
    </source>
</evidence>
<evidence type="ECO:0000313" key="12">
    <source>
        <dbReference type="EMBL" id="KAF2292798.1"/>
    </source>
</evidence>
<dbReference type="Gene3D" id="1.25.40.510">
    <property type="entry name" value="GLE1-like"/>
    <property type="match status" value="1"/>
</dbReference>
<keyword evidence="13" id="KW-1185">Reference proteome</keyword>
<organism evidence="12 13">
    <name type="scientific">Hevea brasiliensis</name>
    <name type="common">Para rubber tree</name>
    <name type="synonym">Siphonia brasiliensis</name>
    <dbReference type="NCBI Taxonomy" id="3981"/>
    <lineage>
        <taxon>Eukaryota</taxon>
        <taxon>Viridiplantae</taxon>
        <taxon>Streptophyta</taxon>
        <taxon>Embryophyta</taxon>
        <taxon>Tracheophyta</taxon>
        <taxon>Spermatophyta</taxon>
        <taxon>Magnoliopsida</taxon>
        <taxon>eudicotyledons</taxon>
        <taxon>Gunneridae</taxon>
        <taxon>Pentapetalae</taxon>
        <taxon>rosids</taxon>
        <taxon>fabids</taxon>
        <taxon>Malpighiales</taxon>
        <taxon>Euphorbiaceae</taxon>
        <taxon>Crotonoideae</taxon>
        <taxon>Micrandreae</taxon>
        <taxon>Hevea</taxon>
    </lineage>
</organism>
<evidence type="ECO:0000256" key="1">
    <source>
        <dbReference type="ARBA" id="ARBA00004567"/>
    </source>
</evidence>
<dbReference type="InterPro" id="IPR012476">
    <property type="entry name" value="GLE1"/>
</dbReference>
<keyword evidence="7" id="KW-0906">Nuclear pore complex</keyword>
<evidence type="ECO:0000256" key="9">
    <source>
        <dbReference type="ARBA" id="ARBA00026227"/>
    </source>
</evidence>
<evidence type="ECO:0000256" key="3">
    <source>
        <dbReference type="ARBA" id="ARBA00022448"/>
    </source>
</evidence>
<feature type="region of interest" description="Disordered" evidence="11">
    <location>
        <begin position="216"/>
        <end position="253"/>
    </location>
</feature>
<dbReference type="PANTHER" id="PTHR12960:SF0">
    <property type="entry name" value="MRNA EXPORT FACTOR GLE1"/>
    <property type="match status" value="1"/>
</dbReference>
<dbReference type="Pfam" id="PF07817">
    <property type="entry name" value="GLE1"/>
    <property type="match status" value="1"/>
</dbReference>
<dbReference type="GO" id="GO:0005543">
    <property type="term" value="F:phospholipid binding"/>
    <property type="evidence" value="ECO:0007669"/>
    <property type="project" value="TreeGrafter"/>
</dbReference>
<dbReference type="EMBL" id="JAAGAX010000014">
    <property type="protein sequence ID" value="KAF2292798.1"/>
    <property type="molecule type" value="Genomic_DNA"/>
</dbReference>
<keyword evidence="4" id="KW-0509">mRNA transport</keyword>
<evidence type="ECO:0000256" key="6">
    <source>
        <dbReference type="ARBA" id="ARBA00023010"/>
    </source>
</evidence>
<evidence type="ECO:0000256" key="7">
    <source>
        <dbReference type="ARBA" id="ARBA00023132"/>
    </source>
</evidence>
<dbReference type="Proteomes" id="UP000467840">
    <property type="component" value="Chromosome 13"/>
</dbReference>
<keyword evidence="5" id="KW-0653">Protein transport</keyword>
<dbReference type="GO" id="GO:0015031">
    <property type="term" value="P:protein transport"/>
    <property type="evidence" value="ECO:0007669"/>
    <property type="project" value="UniProtKB-KW"/>
</dbReference>
<dbReference type="PANTHER" id="PTHR12960">
    <property type="entry name" value="GLE-1-RELATED"/>
    <property type="match status" value="1"/>
</dbReference>
<dbReference type="InterPro" id="IPR038506">
    <property type="entry name" value="GLE1-like_sf"/>
</dbReference>
<dbReference type="GO" id="GO:0016973">
    <property type="term" value="P:poly(A)+ mRNA export from nucleus"/>
    <property type="evidence" value="ECO:0007669"/>
    <property type="project" value="InterPro"/>
</dbReference>
<keyword evidence="8" id="KW-0539">Nucleus</keyword>
<evidence type="ECO:0000256" key="10">
    <source>
        <dbReference type="ARBA" id="ARBA00029983"/>
    </source>
</evidence>
<comment type="caution">
    <text evidence="12">The sequence shown here is derived from an EMBL/GenBank/DDBJ whole genome shotgun (WGS) entry which is preliminary data.</text>
</comment>
<evidence type="ECO:0000256" key="8">
    <source>
        <dbReference type="ARBA" id="ARBA00023242"/>
    </source>
</evidence>
<sequence length="625" mass="71936">MINLSGAVNSNFREILRCCNDFDFNLTGFEFLPKLYPEPDWSFNAVLSELELLEKKLDVSFDKTQYRGFSNRKSVERSPVAFIMRISDDEMEDSESEVKRIMVQVRVSDDFDSQIALDGQSYLMDEVGLVEGALFELSPELGVKEDIRNQISTLEMELMRESGKYDSAFKRVEKYIEARKESDRKFDTQYQRKIAEALDNHLTAIQRDHELKSQIEERRIRSDAAHEEAKRKEKALQEERIRQERAKAEAEAKHKAEEAKMVALEAERKTVQEAARKEAAEASKRVAAEASKRVAALVPKEMLPDNKFCPHLTFELAIFMAADILRAAESALNLEQGRLHKLKKLEEENQSLKLSSNMDFSNSERHIARTKSSELIKIFKNPSCPLSISIAAFAKKVASHCEIPDNAAFACGHVIVLVTSQFPHAMDLILAEFHLACIYTVPKHVVYLKSAFESKEAYYKTIGYQEQDGKVESTRDYLKRLESYMKLYGALVQLTKNTYSGRQKSRVSRTLMVQRRLGMACEVLEYSPCQRIYCCCIESIPATGFVLFKKYKSQFRKMLNIISKDFLKALREREDPELKTIIIEIQSYIEDNRFLQEPEGWSMQSSLLSSVMVPDSEPSRGYYYY</sequence>
<gene>
    <name evidence="12" type="ORF">GH714_029044</name>
</gene>
<evidence type="ECO:0000313" key="13">
    <source>
        <dbReference type="Proteomes" id="UP000467840"/>
    </source>
</evidence>